<evidence type="ECO:0000259" key="13">
    <source>
        <dbReference type="PROSITE" id="PS50011"/>
    </source>
</evidence>
<dbReference type="EC" id="2.7.11.1" evidence="1"/>
<evidence type="ECO:0000313" key="15">
    <source>
        <dbReference type="Proteomes" id="UP000070444"/>
    </source>
</evidence>
<dbReference type="OrthoDB" id="6513151at2759"/>
<feature type="region of interest" description="Disordered" evidence="12">
    <location>
        <begin position="58"/>
        <end position="110"/>
    </location>
</feature>
<gene>
    <name evidence="14" type="ORF">CONCODRAFT_78150</name>
</gene>
<dbReference type="InterPro" id="IPR011009">
    <property type="entry name" value="Kinase-like_dom_sf"/>
</dbReference>
<dbReference type="GO" id="GO:0004674">
    <property type="term" value="F:protein serine/threonine kinase activity"/>
    <property type="evidence" value="ECO:0007669"/>
    <property type="project" value="UniProtKB-KW"/>
</dbReference>
<dbReference type="InterPro" id="IPR000719">
    <property type="entry name" value="Prot_kinase_dom"/>
</dbReference>
<dbReference type="Pfam" id="PF00069">
    <property type="entry name" value="Pkinase"/>
    <property type="match status" value="1"/>
</dbReference>
<dbReference type="FunFam" id="1.10.510.10:FF:000183">
    <property type="entry name" value="Serine/threonine-protein kinase hal4"/>
    <property type="match status" value="1"/>
</dbReference>
<feature type="region of interest" description="Disordered" evidence="12">
    <location>
        <begin position="1"/>
        <end position="40"/>
    </location>
</feature>
<evidence type="ECO:0000256" key="7">
    <source>
        <dbReference type="ARBA" id="ARBA00047899"/>
    </source>
</evidence>
<evidence type="ECO:0000256" key="1">
    <source>
        <dbReference type="ARBA" id="ARBA00012513"/>
    </source>
</evidence>
<feature type="binding site" evidence="10">
    <location>
        <position position="189"/>
    </location>
    <ligand>
        <name>ATP</name>
        <dbReference type="ChEBI" id="CHEBI:30616"/>
    </ligand>
</feature>
<feature type="region of interest" description="Disordered" evidence="12">
    <location>
        <begin position="128"/>
        <end position="149"/>
    </location>
</feature>
<dbReference type="PROSITE" id="PS00108">
    <property type="entry name" value="PROTEIN_KINASE_ST"/>
    <property type="match status" value="1"/>
</dbReference>
<dbReference type="STRING" id="796925.A0A137P9U1"/>
<evidence type="ECO:0000256" key="5">
    <source>
        <dbReference type="ARBA" id="ARBA00022777"/>
    </source>
</evidence>
<name>A0A137P9U1_CONC2</name>
<keyword evidence="2 11" id="KW-0723">Serine/threonine-protein kinase</keyword>
<keyword evidence="15" id="KW-1185">Reference proteome</keyword>
<sequence length="470" mass="52897">MVTFTQDYWAPGLDKNASRAPDGASPHLTVPAPAQLKSSSSTSLNVFSCNFMEDSSDSWNSTQLATNVPLPVTPSPGTRTPPEVTEKADPKHSYKTSRASTPISPPPEGGILADIKAIWSDILSSSKSSKKAESPYPEPKPHGSACPSPSLTKKYGVCERKLVGKGATAVVKVAHKLDHNQNETLYAIKEFRKRRKDESPKEYIKKLTGEFCISSSLQHTNIVATVDLVMDDNSNWCEVMEFCPGGDLYNVIKNGQLTTKEINCCFKQLIHGLAYLHSMGVAHRDIKPENLLVDEHCHIKITDFGVSDVFRSVWEKKCHRSRGLCGSEPYIAPEEFIQDDYDARLVDVWAAGIVYYSMSYRTVPFRIASMDDTNYRHFIERRNQDRYEPFNKYDPGCKNLMFKILDPNPMERVTIDEILQDPWFQSIEVCQDGVASHGFHNHYDMDYFHKKMNASKPSTPRSKSKTNSPQ</sequence>
<dbReference type="GO" id="GO:0030003">
    <property type="term" value="P:intracellular monoatomic cation homeostasis"/>
    <property type="evidence" value="ECO:0007669"/>
    <property type="project" value="TreeGrafter"/>
</dbReference>
<accession>A0A137P9U1</accession>
<evidence type="ECO:0000256" key="10">
    <source>
        <dbReference type="PROSITE-ProRule" id="PRU10141"/>
    </source>
</evidence>
<organism evidence="14 15">
    <name type="scientific">Conidiobolus coronatus (strain ATCC 28846 / CBS 209.66 / NRRL 28638)</name>
    <name type="common">Delacroixia coronata</name>
    <dbReference type="NCBI Taxonomy" id="796925"/>
    <lineage>
        <taxon>Eukaryota</taxon>
        <taxon>Fungi</taxon>
        <taxon>Fungi incertae sedis</taxon>
        <taxon>Zoopagomycota</taxon>
        <taxon>Entomophthoromycotina</taxon>
        <taxon>Entomophthoromycetes</taxon>
        <taxon>Entomophthorales</taxon>
        <taxon>Ancylistaceae</taxon>
        <taxon>Conidiobolus</taxon>
    </lineage>
</organism>
<dbReference type="PROSITE" id="PS50011">
    <property type="entry name" value="PROTEIN_KINASE_DOM"/>
    <property type="match status" value="1"/>
</dbReference>
<proteinExistence type="inferred from homology"/>
<dbReference type="GO" id="GO:0005829">
    <property type="term" value="C:cytosol"/>
    <property type="evidence" value="ECO:0007669"/>
    <property type="project" value="TreeGrafter"/>
</dbReference>
<evidence type="ECO:0000313" key="14">
    <source>
        <dbReference type="EMBL" id="KXN71776.1"/>
    </source>
</evidence>
<comment type="catalytic activity">
    <reaction evidence="8">
        <text>L-seryl-[protein] + ATP = O-phospho-L-seryl-[protein] + ADP + H(+)</text>
        <dbReference type="Rhea" id="RHEA:17989"/>
        <dbReference type="Rhea" id="RHEA-COMP:9863"/>
        <dbReference type="Rhea" id="RHEA-COMP:11604"/>
        <dbReference type="ChEBI" id="CHEBI:15378"/>
        <dbReference type="ChEBI" id="CHEBI:29999"/>
        <dbReference type="ChEBI" id="CHEBI:30616"/>
        <dbReference type="ChEBI" id="CHEBI:83421"/>
        <dbReference type="ChEBI" id="CHEBI:456216"/>
        <dbReference type="EC" id="2.7.11.1"/>
    </reaction>
</comment>
<keyword evidence="4 10" id="KW-0547">Nucleotide-binding</keyword>
<reference evidence="14 15" key="1">
    <citation type="journal article" date="2015" name="Genome Biol. Evol.">
        <title>Phylogenomic analyses indicate that early fungi evolved digesting cell walls of algal ancestors of land plants.</title>
        <authorList>
            <person name="Chang Y."/>
            <person name="Wang S."/>
            <person name="Sekimoto S."/>
            <person name="Aerts A.L."/>
            <person name="Choi C."/>
            <person name="Clum A."/>
            <person name="LaButti K.M."/>
            <person name="Lindquist E.A."/>
            <person name="Yee Ngan C."/>
            <person name="Ohm R.A."/>
            <person name="Salamov A.A."/>
            <person name="Grigoriev I.V."/>
            <person name="Spatafora J.W."/>
            <person name="Berbee M.L."/>
        </authorList>
    </citation>
    <scope>NUCLEOTIDE SEQUENCE [LARGE SCALE GENOMIC DNA]</scope>
    <source>
        <strain evidence="14 15">NRRL 28638</strain>
    </source>
</reference>
<dbReference type="AlphaFoldDB" id="A0A137P9U1"/>
<dbReference type="SMART" id="SM00220">
    <property type="entry name" value="S_TKc"/>
    <property type="match status" value="1"/>
</dbReference>
<comment type="similarity">
    <text evidence="11">Belongs to the protein kinase superfamily.</text>
</comment>
<dbReference type="InterPro" id="IPR008271">
    <property type="entry name" value="Ser/Thr_kinase_AS"/>
</dbReference>
<dbReference type="Proteomes" id="UP000070444">
    <property type="component" value="Unassembled WGS sequence"/>
</dbReference>
<dbReference type="PANTHER" id="PTHR24343">
    <property type="entry name" value="SERINE/THREONINE KINASE"/>
    <property type="match status" value="1"/>
</dbReference>
<dbReference type="SUPFAM" id="SSF56112">
    <property type="entry name" value="Protein kinase-like (PK-like)"/>
    <property type="match status" value="1"/>
</dbReference>
<keyword evidence="5 14" id="KW-0418">Kinase</keyword>
<comment type="catalytic activity">
    <reaction evidence="7">
        <text>L-threonyl-[protein] + ATP = O-phospho-L-threonyl-[protein] + ADP + H(+)</text>
        <dbReference type="Rhea" id="RHEA:46608"/>
        <dbReference type="Rhea" id="RHEA-COMP:11060"/>
        <dbReference type="Rhea" id="RHEA-COMP:11605"/>
        <dbReference type="ChEBI" id="CHEBI:15378"/>
        <dbReference type="ChEBI" id="CHEBI:30013"/>
        <dbReference type="ChEBI" id="CHEBI:30616"/>
        <dbReference type="ChEBI" id="CHEBI:61977"/>
        <dbReference type="ChEBI" id="CHEBI:456216"/>
        <dbReference type="EC" id="2.7.11.1"/>
    </reaction>
</comment>
<feature type="domain" description="Protein kinase" evidence="13">
    <location>
        <begin position="157"/>
        <end position="424"/>
    </location>
</feature>
<evidence type="ECO:0000256" key="12">
    <source>
        <dbReference type="SAM" id="MobiDB-lite"/>
    </source>
</evidence>
<dbReference type="PANTHER" id="PTHR24343:SF558">
    <property type="entry name" value="PROTEIN KINASE DOMAIN-CONTAINING PROTEIN"/>
    <property type="match status" value="1"/>
</dbReference>
<evidence type="ECO:0000256" key="9">
    <source>
        <dbReference type="ARBA" id="ARBA00078109"/>
    </source>
</evidence>
<dbReference type="Gene3D" id="1.10.510.10">
    <property type="entry name" value="Transferase(Phosphotransferase) domain 1"/>
    <property type="match status" value="1"/>
</dbReference>
<evidence type="ECO:0000256" key="6">
    <source>
        <dbReference type="ARBA" id="ARBA00022840"/>
    </source>
</evidence>
<evidence type="ECO:0000256" key="2">
    <source>
        <dbReference type="ARBA" id="ARBA00022527"/>
    </source>
</evidence>
<evidence type="ECO:0000256" key="3">
    <source>
        <dbReference type="ARBA" id="ARBA00022679"/>
    </source>
</evidence>
<evidence type="ECO:0000256" key="4">
    <source>
        <dbReference type="ARBA" id="ARBA00022741"/>
    </source>
</evidence>
<evidence type="ECO:0000256" key="8">
    <source>
        <dbReference type="ARBA" id="ARBA00048679"/>
    </source>
</evidence>
<protein>
    <recommendedName>
        <fullName evidence="1">non-specific serine/threonine protein kinase</fullName>
        <ecNumber evidence="1">2.7.11.1</ecNumber>
    </recommendedName>
    <alternativeName>
        <fullName evidence="9">Halotolerance protein 4</fullName>
    </alternativeName>
</protein>
<dbReference type="GO" id="GO:0005524">
    <property type="term" value="F:ATP binding"/>
    <property type="evidence" value="ECO:0007669"/>
    <property type="project" value="UniProtKB-UniRule"/>
</dbReference>
<dbReference type="InterPro" id="IPR017441">
    <property type="entry name" value="Protein_kinase_ATP_BS"/>
</dbReference>
<dbReference type="PROSITE" id="PS00107">
    <property type="entry name" value="PROTEIN_KINASE_ATP"/>
    <property type="match status" value="1"/>
</dbReference>
<dbReference type="OMA" id="TKEINCC"/>
<dbReference type="EMBL" id="KQ964467">
    <property type="protein sequence ID" value="KXN71776.1"/>
    <property type="molecule type" value="Genomic_DNA"/>
</dbReference>
<dbReference type="CDD" id="cd13994">
    <property type="entry name" value="STKc_HAL4_like"/>
    <property type="match status" value="1"/>
</dbReference>
<keyword evidence="6 10" id="KW-0067">ATP-binding</keyword>
<keyword evidence="3" id="KW-0808">Transferase</keyword>
<evidence type="ECO:0000256" key="11">
    <source>
        <dbReference type="RuleBase" id="RU000304"/>
    </source>
</evidence>